<dbReference type="Proteomes" id="UP000028875">
    <property type="component" value="Unassembled WGS sequence"/>
</dbReference>
<organism evidence="2 3">
    <name type="scientific">Virgibacillus massiliensis</name>
    <dbReference type="NCBI Taxonomy" id="1462526"/>
    <lineage>
        <taxon>Bacteria</taxon>
        <taxon>Bacillati</taxon>
        <taxon>Bacillota</taxon>
        <taxon>Bacilli</taxon>
        <taxon>Bacillales</taxon>
        <taxon>Bacillaceae</taxon>
        <taxon>Virgibacillus</taxon>
    </lineage>
</organism>
<keyword evidence="1" id="KW-0472">Membrane</keyword>
<sequence length="59" mass="7067">MQHFVQPFLFLLMTAFAFFLNILGLMQVIPLYITLPLLFVSIYLTIYSFTNKRLYRGMR</sequence>
<feature type="transmembrane region" description="Helical" evidence="1">
    <location>
        <begin position="7"/>
        <end position="25"/>
    </location>
</feature>
<comment type="caution">
    <text evidence="2">The sequence shown here is derived from an EMBL/GenBank/DDBJ whole genome shotgun (WGS) entry which is preliminary data.</text>
</comment>
<name>A0A024QFA6_9BACI</name>
<dbReference type="AlphaFoldDB" id="A0A024QFA6"/>
<evidence type="ECO:0008006" key="4">
    <source>
        <dbReference type="Google" id="ProtNLM"/>
    </source>
</evidence>
<evidence type="ECO:0000313" key="2">
    <source>
        <dbReference type="EMBL" id="CDQ40636.1"/>
    </source>
</evidence>
<feature type="transmembrane region" description="Helical" evidence="1">
    <location>
        <begin position="31"/>
        <end position="50"/>
    </location>
</feature>
<keyword evidence="3" id="KW-1185">Reference proteome</keyword>
<proteinExistence type="predicted"/>
<evidence type="ECO:0000313" key="3">
    <source>
        <dbReference type="Proteomes" id="UP000028875"/>
    </source>
</evidence>
<dbReference type="OrthoDB" id="2971431at2"/>
<reference evidence="3" key="2">
    <citation type="submission" date="2014-05" db="EMBL/GenBank/DDBJ databases">
        <title>Draft genome sequence of Virgibacillus massiliensis Vm-5.</title>
        <authorList>
            <person name="Khelaifia S."/>
            <person name="Croce O."/>
            <person name="Lagier J.C."/>
            <person name="Raoult D."/>
        </authorList>
    </citation>
    <scope>NUCLEOTIDE SEQUENCE [LARGE SCALE GENOMIC DNA]</scope>
    <source>
        <strain evidence="3">Vm-5</strain>
    </source>
</reference>
<dbReference type="eggNOG" id="ENOG5031E5Z">
    <property type="taxonomic scope" value="Bacteria"/>
</dbReference>
<dbReference type="EMBL" id="CCDP010000002">
    <property type="protein sequence ID" value="CDQ40636.1"/>
    <property type="molecule type" value="Genomic_DNA"/>
</dbReference>
<keyword evidence="1" id="KW-0812">Transmembrane</keyword>
<gene>
    <name evidence="2" type="ORF">BN990_02962</name>
</gene>
<reference evidence="2 3" key="1">
    <citation type="submission" date="2014-03" db="EMBL/GenBank/DDBJ databases">
        <authorList>
            <person name="Urmite Genomes U."/>
        </authorList>
    </citation>
    <scope>NUCLEOTIDE SEQUENCE [LARGE SCALE GENOMIC DNA]</scope>
    <source>
        <strain evidence="2 3">Vm-5</strain>
    </source>
</reference>
<evidence type="ECO:0000256" key="1">
    <source>
        <dbReference type="SAM" id="Phobius"/>
    </source>
</evidence>
<keyword evidence="1" id="KW-1133">Transmembrane helix</keyword>
<accession>A0A024QFA6</accession>
<protein>
    <recommendedName>
        <fullName evidence="4">Membrane protein YizD</fullName>
    </recommendedName>
</protein>
<dbReference type="RefSeq" id="WP_021292287.1">
    <property type="nucleotide sequence ID" value="NZ_BNER01000006.1"/>
</dbReference>